<keyword evidence="2" id="KW-1185">Reference proteome</keyword>
<gene>
    <name evidence="1" type="ORF">CB4_02113</name>
</gene>
<dbReference type="AlphaFoldDB" id="A0A0U5C710"/>
<dbReference type="Proteomes" id="UP000217696">
    <property type="component" value="Chromosome"/>
</dbReference>
<evidence type="ECO:0000313" key="2">
    <source>
        <dbReference type="Proteomes" id="UP000217696"/>
    </source>
</evidence>
<accession>A0A0U5C710</accession>
<evidence type="ECO:0000313" key="1">
    <source>
        <dbReference type="EMBL" id="BAU27939.1"/>
    </source>
</evidence>
<dbReference type="OrthoDB" id="1912519at2"/>
<proteinExistence type="predicted"/>
<protein>
    <submittedName>
        <fullName evidence="1">Uncharacterized protein</fullName>
    </submittedName>
</protein>
<dbReference type="KEGG" id="asoc:CB4_02113"/>
<name>A0A0U5C710_9BACL</name>
<organism evidence="1 2">
    <name type="scientific">Aneurinibacillus soli</name>
    <dbReference type="NCBI Taxonomy" id="1500254"/>
    <lineage>
        <taxon>Bacteria</taxon>
        <taxon>Bacillati</taxon>
        <taxon>Bacillota</taxon>
        <taxon>Bacilli</taxon>
        <taxon>Bacillales</taxon>
        <taxon>Paenibacillaceae</taxon>
        <taxon>Aneurinibacillus group</taxon>
        <taxon>Aneurinibacillus</taxon>
    </lineage>
</organism>
<sequence length="175" mass="19961">MDKRIRIKGTKILFLTFFLTFLVYAVYHLYLLHGPRQAHYHQAASISLEQEKLGGIKLFQSIKTISPPSTPTNDNHLFDYYTCGNGITVAIERGDEKIIRIITSNSDKSMKTAKGIGIGNEKEEVISAYGPSFYTREEFGLPIIGYIDKTNHRTLEFWLSGNNITMIRYDIDSMD</sequence>
<reference evidence="1 2" key="1">
    <citation type="submission" date="2015-12" db="EMBL/GenBank/DDBJ databases">
        <title>Genome sequence of Aneurinibacillus soli.</title>
        <authorList>
            <person name="Lee J.S."/>
            <person name="Lee K.C."/>
            <person name="Kim K.K."/>
            <person name="Lee B.W."/>
        </authorList>
    </citation>
    <scope>NUCLEOTIDE SEQUENCE [LARGE SCALE GENOMIC DNA]</scope>
    <source>
        <strain evidence="1 2">CB4</strain>
    </source>
</reference>
<dbReference type="EMBL" id="AP017312">
    <property type="protein sequence ID" value="BAU27939.1"/>
    <property type="molecule type" value="Genomic_DNA"/>
</dbReference>
<dbReference type="RefSeq" id="WP_096465674.1">
    <property type="nucleotide sequence ID" value="NZ_AP017312.1"/>
</dbReference>